<dbReference type="PANTHER" id="PTHR26379">
    <property type="entry name" value="BTB/POZ AND MATH DOMAIN-CONTAINING PROTEIN 1"/>
    <property type="match status" value="1"/>
</dbReference>
<evidence type="ECO:0000256" key="2">
    <source>
        <dbReference type="ARBA" id="ARBA00010846"/>
    </source>
</evidence>
<dbReference type="Pfam" id="PF00651">
    <property type="entry name" value="BTB"/>
    <property type="match status" value="1"/>
</dbReference>
<evidence type="ECO:0000313" key="4">
    <source>
        <dbReference type="EMBL" id="KAF8743721.1"/>
    </source>
</evidence>
<dbReference type="InterPro" id="IPR045005">
    <property type="entry name" value="BPM1-6"/>
</dbReference>
<dbReference type="EMBL" id="JACEFO010001267">
    <property type="protein sequence ID" value="KAF8743721.1"/>
    <property type="molecule type" value="Genomic_DNA"/>
</dbReference>
<dbReference type="Pfam" id="PF24570">
    <property type="entry name" value="BACK_BPM_SPOP"/>
    <property type="match status" value="1"/>
</dbReference>
<evidence type="ECO:0000256" key="1">
    <source>
        <dbReference type="ARBA" id="ARBA00004906"/>
    </source>
</evidence>
<comment type="similarity">
    <text evidence="2">Belongs to the Tdpoz family.</text>
</comment>
<dbReference type="Gene3D" id="3.30.710.10">
    <property type="entry name" value="Potassium Channel Kv1.1, Chain A"/>
    <property type="match status" value="1"/>
</dbReference>
<organism evidence="4 5">
    <name type="scientific">Digitaria exilis</name>
    <dbReference type="NCBI Taxonomy" id="1010633"/>
    <lineage>
        <taxon>Eukaryota</taxon>
        <taxon>Viridiplantae</taxon>
        <taxon>Streptophyta</taxon>
        <taxon>Embryophyta</taxon>
        <taxon>Tracheophyta</taxon>
        <taxon>Spermatophyta</taxon>
        <taxon>Magnoliopsida</taxon>
        <taxon>Liliopsida</taxon>
        <taxon>Poales</taxon>
        <taxon>Poaceae</taxon>
        <taxon>PACMAD clade</taxon>
        <taxon>Panicoideae</taxon>
        <taxon>Panicodae</taxon>
        <taxon>Paniceae</taxon>
        <taxon>Anthephorinae</taxon>
        <taxon>Digitaria</taxon>
    </lineage>
</organism>
<evidence type="ECO:0000259" key="3">
    <source>
        <dbReference type="PROSITE" id="PS50097"/>
    </source>
</evidence>
<dbReference type="OrthoDB" id="583614at2759"/>
<name>A0A835FCW4_9POAL</name>
<dbReference type="AlphaFoldDB" id="A0A835FCW4"/>
<evidence type="ECO:0000313" key="5">
    <source>
        <dbReference type="Proteomes" id="UP000636709"/>
    </source>
</evidence>
<dbReference type="Proteomes" id="UP000636709">
    <property type="component" value="Unassembled WGS sequence"/>
</dbReference>
<comment type="pathway">
    <text evidence="1">Protein modification; protein ubiquitination.</text>
</comment>
<dbReference type="PROSITE" id="PS50097">
    <property type="entry name" value="BTB"/>
    <property type="match status" value="1"/>
</dbReference>
<dbReference type="PANTHER" id="PTHR26379:SF469">
    <property type="entry name" value="MAB1"/>
    <property type="match status" value="1"/>
</dbReference>
<feature type="domain" description="BTB" evidence="3">
    <location>
        <begin position="185"/>
        <end position="252"/>
    </location>
</feature>
<comment type="caution">
    <text evidence="4">The sequence shown here is derived from an EMBL/GenBank/DDBJ whole genome shotgun (WGS) entry which is preliminary data.</text>
</comment>
<keyword evidence="5" id="KW-1185">Reference proteome</keyword>
<sequence>MTKARKGTTAEVVFDAPEAKSFHLRLPYHSATMNLPSGAPCIETQVPFPSLAGFRCTARYWPNWEVSGRIKISVVVTRTPHSHKKHTVLAAHIDLPAKTRHRAVPPQIITSRSWQELVPYEGDVEGGVSLLVYRNDVETYCVADGHFTAICTVAVSSASWPPPPLPLPTPATLGCDIISTAPDLMDVSFEVQGETFGAHRLVLAARSPVFKAELFGEMAESNASSITIEDMRAPTFKSMLDYMYHGLLPAGTPEMDEASRKKMEFEHLYVAADRYGLDTLKAMCEEVLCATVSVSTVLSSLVFADDRTCPKLKSRCLAFLAVGENFTEVAVTNEYLDVMKDMPSLLTQVQNLFKKPRLSWSLRL</sequence>
<dbReference type="SUPFAM" id="SSF54695">
    <property type="entry name" value="POZ domain"/>
    <property type="match status" value="1"/>
</dbReference>
<reference evidence="4" key="1">
    <citation type="submission" date="2020-07" db="EMBL/GenBank/DDBJ databases">
        <title>Genome sequence and genetic diversity analysis of an under-domesticated orphan crop, white fonio (Digitaria exilis).</title>
        <authorList>
            <person name="Bennetzen J.L."/>
            <person name="Chen S."/>
            <person name="Ma X."/>
            <person name="Wang X."/>
            <person name="Yssel A.E.J."/>
            <person name="Chaluvadi S.R."/>
            <person name="Johnson M."/>
            <person name="Gangashetty P."/>
            <person name="Hamidou F."/>
            <person name="Sanogo M.D."/>
            <person name="Zwaenepoel A."/>
            <person name="Wallace J."/>
            <person name="Van De Peer Y."/>
            <person name="Van Deynze A."/>
        </authorList>
    </citation>
    <scope>NUCLEOTIDE SEQUENCE</scope>
    <source>
        <tissue evidence="4">Leaves</tissue>
    </source>
</reference>
<accession>A0A835FCW4</accession>
<dbReference type="InterPro" id="IPR011333">
    <property type="entry name" value="SKP1/BTB/POZ_sf"/>
</dbReference>
<dbReference type="InterPro" id="IPR000210">
    <property type="entry name" value="BTB/POZ_dom"/>
</dbReference>
<protein>
    <recommendedName>
        <fullName evidence="3">BTB domain-containing protein</fullName>
    </recommendedName>
</protein>
<dbReference type="Gene3D" id="1.25.40.420">
    <property type="match status" value="1"/>
</dbReference>
<proteinExistence type="inferred from homology"/>
<dbReference type="InterPro" id="IPR056423">
    <property type="entry name" value="BACK_BPM_SPOP"/>
</dbReference>
<dbReference type="SMART" id="SM00225">
    <property type="entry name" value="BTB"/>
    <property type="match status" value="1"/>
</dbReference>
<gene>
    <name evidence="4" type="ORF">HU200_013546</name>
</gene>
<dbReference type="GO" id="GO:0016567">
    <property type="term" value="P:protein ubiquitination"/>
    <property type="evidence" value="ECO:0007669"/>
    <property type="project" value="InterPro"/>
</dbReference>